<gene>
    <name evidence="4" type="ORF">C5613_25400</name>
</gene>
<protein>
    <recommendedName>
        <fullName evidence="3">Thioesterase domain-containing protein</fullName>
    </recommendedName>
</protein>
<dbReference type="Pfam" id="PF03061">
    <property type="entry name" value="4HBT"/>
    <property type="match status" value="1"/>
</dbReference>
<evidence type="ECO:0000259" key="3">
    <source>
        <dbReference type="Pfam" id="PF03061"/>
    </source>
</evidence>
<dbReference type="SUPFAM" id="SSF54637">
    <property type="entry name" value="Thioesterase/thiol ester dehydrase-isomerase"/>
    <property type="match status" value="2"/>
</dbReference>
<proteinExistence type="inferred from homology"/>
<dbReference type="PANTHER" id="PTHR21660">
    <property type="entry name" value="THIOESTERASE SUPERFAMILY MEMBER-RELATED"/>
    <property type="match status" value="1"/>
</dbReference>
<evidence type="ECO:0000256" key="2">
    <source>
        <dbReference type="ARBA" id="ARBA00022801"/>
    </source>
</evidence>
<dbReference type="AlphaFoldDB" id="A0A2S8J3V7"/>
<dbReference type="EMBL" id="PUIO01000034">
    <property type="protein sequence ID" value="PQP21663.1"/>
    <property type="molecule type" value="Genomic_DNA"/>
</dbReference>
<keyword evidence="2" id="KW-0378">Hydrolase</keyword>
<feature type="domain" description="Thioesterase" evidence="3">
    <location>
        <begin position="190"/>
        <end position="259"/>
    </location>
</feature>
<dbReference type="InterPro" id="IPR029069">
    <property type="entry name" value="HotDog_dom_sf"/>
</dbReference>
<evidence type="ECO:0000256" key="1">
    <source>
        <dbReference type="ARBA" id="ARBA00008324"/>
    </source>
</evidence>
<dbReference type="CDD" id="cd03443">
    <property type="entry name" value="PaaI_thioesterase"/>
    <property type="match status" value="1"/>
</dbReference>
<comment type="similarity">
    <text evidence="1">Belongs to the thioesterase PaaI family.</text>
</comment>
<dbReference type="PANTHER" id="PTHR21660:SF1">
    <property type="entry name" value="ACYL-COENZYME A THIOESTERASE 13"/>
    <property type="match status" value="1"/>
</dbReference>
<organism evidence="4 5">
    <name type="scientific">Rhodococcus opacus</name>
    <name type="common">Nocardia opaca</name>
    <dbReference type="NCBI Taxonomy" id="37919"/>
    <lineage>
        <taxon>Bacteria</taxon>
        <taxon>Bacillati</taxon>
        <taxon>Actinomycetota</taxon>
        <taxon>Actinomycetes</taxon>
        <taxon>Mycobacteriales</taxon>
        <taxon>Nocardiaceae</taxon>
        <taxon>Rhodococcus</taxon>
    </lineage>
</organism>
<evidence type="ECO:0000313" key="4">
    <source>
        <dbReference type="EMBL" id="PQP21663.1"/>
    </source>
</evidence>
<dbReference type="InterPro" id="IPR039298">
    <property type="entry name" value="ACOT13"/>
</dbReference>
<name>A0A2S8J3V7_RHOOP</name>
<dbReference type="InterPro" id="IPR006683">
    <property type="entry name" value="Thioestr_dom"/>
</dbReference>
<sequence length="274" mass="28482">MSIAQEPVVADRTATQRLFGLGAPTRDVDDRGEPLNRMSMDIGALASNTARTPYGGVLAVLLDDLLGFTVWDRRGARDGLVTAELSIDVLTPRRWQGPTLRAESRLLALTADGGTSTARVHDSAGTLIATGTLWGNFVDLPAPAAAGSALPDFPEPGVAPLDWIGGRIEDGPGGARVVVPANPLIANKLGFMHGGVQACAMDLAARAALSRGGADMDTASARINYFRPVPLDCDTTFTADVVRAGRSVAVARVAGTSGGRICVEATVTGRRRPS</sequence>
<reference evidence="5" key="1">
    <citation type="submission" date="2018-02" db="EMBL/GenBank/DDBJ databases">
        <title>Draft genome sequencing of Rhodococcus opacus KU647198.</title>
        <authorList>
            <person name="Zheng B.-X."/>
        </authorList>
    </citation>
    <scope>NUCLEOTIDE SEQUENCE [LARGE SCALE GENOMIC DNA]</scope>
    <source>
        <strain evidence="5">04-OD7</strain>
    </source>
</reference>
<dbReference type="Proteomes" id="UP000239290">
    <property type="component" value="Unassembled WGS sequence"/>
</dbReference>
<evidence type="ECO:0000313" key="5">
    <source>
        <dbReference type="Proteomes" id="UP000239290"/>
    </source>
</evidence>
<dbReference type="Gene3D" id="3.10.129.10">
    <property type="entry name" value="Hotdog Thioesterase"/>
    <property type="match status" value="2"/>
</dbReference>
<accession>A0A2S8J3V7</accession>
<dbReference type="RefSeq" id="WP_105418577.1">
    <property type="nucleotide sequence ID" value="NZ_PUIO01000034.1"/>
</dbReference>
<comment type="caution">
    <text evidence="4">The sequence shown here is derived from an EMBL/GenBank/DDBJ whole genome shotgun (WGS) entry which is preliminary data.</text>
</comment>
<dbReference type="GO" id="GO:0047617">
    <property type="term" value="F:fatty acyl-CoA hydrolase activity"/>
    <property type="evidence" value="ECO:0007669"/>
    <property type="project" value="InterPro"/>
</dbReference>